<evidence type="ECO:0000256" key="7">
    <source>
        <dbReference type="ARBA" id="ARBA00022723"/>
    </source>
</evidence>
<evidence type="ECO:0000256" key="12">
    <source>
        <dbReference type="SAM" id="MobiDB-lite"/>
    </source>
</evidence>
<evidence type="ECO:0000256" key="11">
    <source>
        <dbReference type="RuleBase" id="RU003953"/>
    </source>
</evidence>
<evidence type="ECO:0000256" key="5">
    <source>
        <dbReference type="ARBA" id="ARBA00022694"/>
    </source>
</evidence>
<keyword evidence="3" id="KW-0820">tRNA-binding</keyword>
<evidence type="ECO:0000313" key="14">
    <source>
        <dbReference type="EMBL" id="MDT8901108.1"/>
    </source>
</evidence>
<dbReference type="Pfam" id="PF01743">
    <property type="entry name" value="PolyA_pol"/>
    <property type="match status" value="1"/>
</dbReference>
<protein>
    <recommendedName>
        <fullName evidence="13">Poly A polymerase head domain-containing protein</fullName>
    </recommendedName>
</protein>
<organism evidence="14 15">
    <name type="scientific">Anaeroselena agilis</name>
    <dbReference type="NCBI Taxonomy" id="3063788"/>
    <lineage>
        <taxon>Bacteria</taxon>
        <taxon>Bacillati</taxon>
        <taxon>Bacillota</taxon>
        <taxon>Negativicutes</taxon>
        <taxon>Acetonemataceae</taxon>
        <taxon>Anaeroselena</taxon>
    </lineage>
</organism>
<gene>
    <name evidence="14" type="ORF">Q4T40_07655</name>
</gene>
<comment type="cofactor">
    <cofactor evidence="1">
        <name>Mg(2+)</name>
        <dbReference type="ChEBI" id="CHEBI:18420"/>
    </cofactor>
</comment>
<keyword evidence="5" id="KW-0819">tRNA processing</keyword>
<evidence type="ECO:0000256" key="4">
    <source>
        <dbReference type="ARBA" id="ARBA00022679"/>
    </source>
</evidence>
<evidence type="ECO:0000256" key="1">
    <source>
        <dbReference type="ARBA" id="ARBA00001946"/>
    </source>
</evidence>
<keyword evidence="6" id="KW-0548">Nucleotidyltransferase</keyword>
<evidence type="ECO:0000259" key="13">
    <source>
        <dbReference type="Pfam" id="PF01743"/>
    </source>
</evidence>
<evidence type="ECO:0000256" key="10">
    <source>
        <dbReference type="ARBA" id="ARBA00022884"/>
    </source>
</evidence>
<keyword evidence="8" id="KW-0547">Nucleotide-binding</keyword>
<dbReference type="InterPro" id="IPR002646">
    <property type="entry name" value="PolA_pol_head_dom"/>
</dbReference>
<comment type="similarity">
    <text evidence="2 11">Belongs to the tRNA nucleotidyltransferase/poly(A) polymerase family.</text>
</comment>
<name>A0ABU3NWB1_9FIRM</name>
<keyword evidence="15" id="KW-1185">Reference proteome</keyword>
<dbReference type="RefSeq" id="WP_413779632.1">
    <property type="nucleotide sequence ID" value="NZ_JAUOZS010000001.1"/>
</dbReference>
<keyword evidence="10 11" id="KW-0694">RNA-binding</keyword>
<dbReference type="CDD" id="cd05398">
    <property type="entry name" value="NT_ClassII-CCAase"/>
    <property type="match status" value="1"/>
</dbReference>
<keyword evidence="4 11" id="KW-0808">Transferase</keyword>
<dbReference type="PANTHER" id="PTHR47788:SF1">
    <property type="entry name" value="A-ADDING TRNA NUCLEOTIDYLTRANSFERASE"/>
    <property type="match status" value="1"/>
</dbReference>
<dbReference type="Gene3D" id="1.10.3090.10">
    <property type="entry name" value="cca-adding enzyme, domain 2"/>
    <property type="match status" value="1"/>
</dbReference>
<keyword evidence="9" id="KW-0460">Magnesium</keyword>
<evidence type="ECO:0000256" key="9">
    <source>
        <dbReference type="ARBA" id="ARBA00022842"/>
    </source>
</evidence>
<feature type="region of interest" description="Disordered" evidence="12">
    <location>
        <begin position="355"/>
        <end position="376"/>
    </location>
</feature>
<dbReference type="EMBL" id="JAUOZS010000001">
    <property type="protein sequence ID" value="MDT8901108.1"/>
    <property type="molecule type" value="Genomic_DNA"/>
</dbReference>
<dbReference type="SUPFAM" id="SSF81301">
    <property type="entry name" value="Nucleotidyltransferase"/>
    <property type="match status" value="1"/>
</dbReference>
<evidence type="ECO:0000256" key="3">
    <source>
        <dbReference type="ARBA" id="ARBA00022555"/>
    </source>
</evidence>
<accession>A0ABU3NWB1</accession>
<keyword evidence="7" id="KW-0479">Metal-binding</keyword>
<evidence type="ECO:0000256" key="8">
    <source>
        <dbReference type="ARBA" id="ARBA00022741"/>
    </source>
</evidence>
<dbReference type="InterPro" id="IPR052390">
    <property type="entry name" value="tRNA_nt/polyA_polymerase"/>
</dbReference>
<dbReference type="PANTHER" id="PTHR47788">
    <property type="entry name" value="POLYA POLYMERASE"/>
    <property type="match status" value="1"/>
</dbReference>
<evidence type="ECO:0000313" key="15">
    <source>
        <dbReference type="Proteomes" id="UP001254848"/>
    </source>
</evidence>
<dbReference type="SUPFAM" id="SSF81891">
    <property type="entry name" value="Poly A polymerase C-terminal region-like"/>
    <property type="match status" value="1"/>
</dbReference>
<reference evidence="14 15" key="1">
    <citation type="submission" date="2023-07" db="EMBL/GenBank/DDBJ databases">
        <title>The novel representative of Negativicutes class, Anaeroselena agilis gen. nov. sp. nov.</title>
        <authorList>
            <person name="Prokofeva M.I."/>
            <person name="Elcheninov A.G."/>
            <person name="Klyukina A."/>
            <person name="Kublanov I.V."/>
            <person name="Frolov E.N."/>
            <person name="Podosokorskaya O.A."/>
        </authorList>
    </citation>
    <scope>NUCLEOTIDE SEQUENCE [LARGE SCALE GENOMIC DNA]</scope>
    <source>
        <strain evidence="14 15">4137-cl</strain>
    </source>
</reference>
<dbReference type="InterPro" id="IPR043519">
    <property type="entry name" value="NT_sf"/>
</dbReference>
<dbReference type="Gene3D" id="3.30.460.10">
    <property type="entry name" value="Beta Polymerase, domain 2"/>
    <property type="match status" value="1"/>
</dbReference>
<evidence type="ECO:0000256" key="2">
    <source>
        <dbReference type="ARBA" id="ARBA00007265"/>
    </source>
</evidence>
<evidence type="ECO:0000256" key="6">
    <source>
        <dbReference type="ARBA" id="ARBA00022695"/>
    </source>
</evidence>
<proteinExistence type="inferred from homology"/>
<feature type="domain" description="Poly A polymerase head" evidence="13">
    <location>
        <begin position="35"/>
        <end position="158"/>
    </location>
</feature>
<sequence length="376" mass="40827">MNHDPASLLVCHPRAPLLDAIGRRCAEAGFRAAAVGGFVRDLLLGIISQDIDIVVEGDAIFCAKLLAARLGGAVVKTSRFGTAVVMVGGTRLDLAMARTESYSRPGALPEVSPGTLADDLWRRDFTVNAIALDIGPGYFGRLIDEVGGRKDLTARTIRILHAGSFSDDPTRMLRAVRLAHRLRFSFADPTAARLREAVCNRNWLTVGSHRLGREVRLLFRENDLPGLFRSLDRWGMFRPIFATVPTAAKLDALARIDEAVASLALLGHRCDRTAVAALIIGGRAGFWLQCESGLETPDRLRAVSGALASPGAGDRLHVMLADIPPAMLAYLWIMCQNEEERFRLQSALAGISRPRPSMGGRASFDSLSSEPHKEDN</sequence>
<dbReference type="Proteomes" id="UP001254848">
    <property type="component" value="Unassembled WGS sequence"/>
</dbReference>
<comment type="caution">
    <text evidence="14">The sequence shown here is derived from an EMBL/GenBank/DDBJ whole genome shotgun (WGS) entry which is preliminary data.</text>
</comment>